<comment type="caution">
    <text evidence="5">The sequence shown here is derived from an EMBL/GenBank/DDBJ whole genome shotgun (WGS) entry which is preliminary data.</text>
</comment>
<dbReference type="SUPFAM" id="SSF111369">
    <property type="entry name" value="HlyD-like secretion proteins"/>
    <property type="match status" value="1"/>
</dbReference>
<dbReference type="InterPro" id="IPR058792">
    <property type="entry name" value="Beta-barrel_RND_2"/>
</dbReference>
<evidence type="ECO:0000259" key="4">
    <source>
        <dbReference type="Pfam" id="PF25954"/>
    </source>
</evidence>
<dbReference type="Gene3D" id="2.40.50.100">
    <property type="match status" value="2"/>
</dbReference>
<dbReference type="NCBIfam" id="TIGR01730">
    <property type="entry name" value="RND_mfp"/>
    <property type="match status" value="1"/>
</dbReference>
<dbReference type="InterPro" id="IPR006143">
    <property type="entry name" value="RND_pump_MFP"/>
</dbReference>
<dbReference type="Proteomes" id="UP000077020">
    <property type="component" value="Unassembled WGS sequence"/>
</dbReference>
<dbReference type="InterPro" id="IPR058625">
    <property type="entry name" value="MdtA-like_BSH"/>
</dbReference>
<feature type="domain" description="Multidrug resistance protein MdtA-like barrel-sandwich hybrid" evidence="3">
    <location>
        <begin position="69"/>
        <end position="189"/>
    </location>
</feature>
<evidence type="ECO:0000259" key="3">
    <source>
        <dbReference type="Pfam" id="PF25917"/>
    </source>
</evidence>
<dbReference type="PANTHER" id="PTHR30469">
    <property type="entry name" value="MULTIDRUG RESISTANCE PROTEIN MDTA"/>
    <property type="match status" value="1"/>
</dbReference>
<gene>
    <name evidence="5" type="primary">emrK_5</name>
    <name evidence="5" type="ORF">WX45_02703</name>
</gene>
<dbReference type="Pfam" id="PF25954">
    <property type="entry name" value="Beta-barrel_RND_2"/>
    <property type="match status" value="1"/>
</dbReference>
<comment type="similarity">
    <text evidence="1">Belongs to the membrane fusion protein (MFP) (TC 8.A.1) family.</text>
</comment>
<evidence type="ECO:0000313" key="5">
    <source>
        <dbReference type="EMBL" id="OAA88768.1"/>
    </source>
</evidence>
<name>A0ABX2TXK7_CLOLD</name>
<keyword evidence="2" id="KW-0175">Coiled coil</keyword>
<accession>A0ABX2TXK7</accession>
<dbReference type="Gene3D" id="2.40.30.170">
    <property type="match status" value="1"/>
</dbReference>
<dbReference type="Pfam" id="PF25917">
    <property type="entry name" value="BSH_RND"/>
    <property type="match status" value="1"/>
</dbReference>
<reference evidence="5 6" key="1">
    <citation type="journal article" date="2016" name="Biotechnol. Bioeng.">
        <title>Traits of selected Clostridium strains for syngas fermentation to ethanol.</title>
        <authorList>
            <person name="Martin M.E."/>
            <person name="Richter H."/>
            <person name="Saha S."/>
            <person name="Angenent L.T."/>
        </authorList>
    </citation>
    <scope>NUCLEOTIDE SEQUENCE [LARGE SCALE GENOMIC DNA]</scope>
    <source>
        <strain evidence="5 6">PETC</strain>
    </source>
</reference>
<protein>
    <submittedName>
        <fullName evidence="5">Multidrug resistance protein EmrK</fullName>
    </submittedName>
</protein>
<dbReference type="Gene3D" id="1.10.287.470">
    <property type="entry name" value="Helix hairpin bin"/>
    <property type="match status" value="1"/>
</dbReference>
<evidence type="ECO:0000313" key="6">
    <source>
        <dbReference type="Proteomes" id="UP000077020"/>
    </source>
</evidence>
<keyword evidence="6" id="KW-1185">Reference proteome</keyword>
<dbReference type="EMBL" id="LITS01000003">
    <property type="protein sequence ID" value="OAA88768.1"/>
    <property type="molecule type" value="Genomic_DNA"/>
</dbReference>
<feature type="domain" description="CusB-like beta-barrel" evidence="4">
    <location>
        <begin position="195"/>
        <end position="267"/>
    </location>
</feature>
<proteinExistence type="inferred from homology"/>
<evidence type="ECO:0000256" key="1">
    <source>
        <dbReference type="ARBA" id="ARBA00009477"/>
    </source>
</evidence>
<feature type="coiled-coil region" evidence="2">
    <location>
        <begin position="127"/>
        <end position="161"/>
    </location>
</feature>
<sequence length="268" mass="28389">MAYTMVIQMIGNNMIHGRMQLKKSILFCLAIGIFFSGCSSTNNTKSTNLAISNSDTTFIMGGKIATNDSVDITSNISGRVSEMSTELGKKVNLGDVVIKLDTSDLQSKVDQAKSAVNAVQTNLSSAATSTASNISQYQSELAQAQAQLKTSEASLKDASITAPISGIVSSQNINVGDMVIPGKPLISIVNADNLYVNVYVPINVLNQIQVGQSVVIKVPDISDNRFLGKIAVINSKVNSQSQDVLVKVTLNSKNGLLKPGMFAEVGLK</sequence>
<dbReference type="PANTHER" id="PTHR30469:SF15">
    <property type="entry name" value="HLYD FAMILY OF SECRETION PROTEINS"/>
    <property type="match status" value="1"/>
</dbReference>
<evidence type="ECO:0000256" key="2">
    <source>
        <dbReference type="SAM" id="Coils"/>
    </source>
</evidence>
<organism evidence="5 6">
    <name type="scientific">Clostridium ljungdahlii (strain ATCC 55383 / DSM 13528 / PETC)</name>
    <dbReference type="NCBI Taxonomy" id="748727"/>
    <lineage>
        <taxon>Bacteria</taxon>
        <taxon>Bacillati</taxon>
        <taxon>Bacillota</taxon>
        <taxon>Clostridia</taxon>
        <taxon>Eubacteriales</taxon>
        <taxon>Clostridiaceae</taxon>
        <taxon>Clostridium</taxon>
    </lineage>
</organism>